<name>A0A8J4TNI2_9TREM</name>
<evidence type="ECO:0000256" key="1">
    <source>
        <dbReference type="SAM" id="Phobius"/>
    </source>
</evidence>
<comment type="caution">
    <text evidence="2">The sequence shown here is derived from an EMBL/GenBank/DDBJ whole genome shotgun (WGS) entry which is preliminary data.</text>
</comment>
<reference evidence="2" key="1">
    <citation type="submission" date="2019-05" db="EMBL/GenBank/DDBJ databases">
        <title>Annotation for the trematode Paragonimus heterotremus.</title>
        <authorList>
            <person name="Choi Y.-J."/>
        </authorList>
    </citation>
    <scope>NUCLEOTIDE SEQUENCE</scope>
    <source>
        <strain evidence="2">LC</strain>
    </source>
</reference>
<evidence type="ECO:0000313" key="2">
    <source>
        <dbReference type="EMBL" id="KAF5405361.1"/>
    </source>
</evidence>
<gene>
    <name evidence="2" type="ORF">PHET_00841</name>
</gene>
<keyword evidence="3" id="KW-1185">Reference proteome</keyword>
<accession>A0A8J4TNI2</accession>
<keyword evidence="1" id="KW-0812">Transmembrane</keyword>
<keyword evidence="1" id="KW-1133">Transmembrane helix</keyword>
<dbReference type="EMBL" id="LUCH01000357">
    <property type="protein sequence ID" value="KAF5405361.1"/>
    <property type="molecule type" value="Genomic_DNA"/>
</dbReference>
<protein>
    <submittedName>
        <fullName evidence="2">Uncharacterized protein</fullName>
    </submittedName>
</protein>
<dbReference type="AlphaFoldDB" id="A0A8J4TNI2"/>
<feature type="transmembrane region" description="Helical" evidence="1">
    <location>
        <begin position="45"/>
        <end position="64"/>
    </location>
</feature>
<keyword evidence="1" id="KW-0472">Membrane</keyword>
<proteinExistence type="predicted"/>
<evidence type="ECO:0000313" key="3">
    <source>
        <dbReference type="Proteomes" id="UP000748531"/>
    </source>
</evidence>
<dbReference type="Proteomes" id="UP000748531">
    <property type="component" value="Unassembled WGS sequence"/>
</dbReference>
<sequence>MKYIKCGTIITIRTHWNGGLVSATAGSDKELAALLKISEKKTLRINVIYLTLLYYSLTPLSIGIQPMEMVNERNIH</sequence>
<organism evidence="2 3">
    <name type="scientific">Paragonimus heterotremus</name>
    <dbReference type="NCBI Taxonomy" id="100268"/>
    <lineage>
        <taxon>Eukaryota</taxon>
        <taxon>Metazoa</taxon>
        <taxon>Spiralia</taxon>
        <taxon>Lophotrochozoa</taxon>
        <taxon>Platyhelminthes</taxon>
        <taxon>Trematoda</taxon>
        <taxon>Digenea</taxon>
        <taxon>Plagiorchiida</taxon>
        <taxon>Troglotremata</taxon>
        <taxon>Troglotrematidae</taxon>
        <taxon>Paragonimus</taxon>
    </lineage>
</organism>